<gene>
    <name evidence="2" type="ORF">JCM19275_3416</name>
</gene>
<protein>
    <submittedName>
        <fullName evidence="2">Uncharacterized protein</fullName>
    </submittedName>
</protein>
<evidence type="ECO:0000256" key="1">
    <source>
        <dbReference type="SAM" id="Phobius"/>
    </source>
</evidence>
<evidence type="ECO:0000313" key="2">
    <source>
        <dbReference type="EMBL" id="GAL74561.1"/>
    </source>
</evidence>
<dbReference type="Proteomes" id="UP000029647">
    <property type="component" value="Unassembled WGS sequence"/>
</dbReference>
<organism evidence="2 3">
    <name type="scientific">Nonlabens ulvanivorans</name>
    <name type="common">Persicivirga ulvanivorans</name>
    <dbReference type="NCBI Taxonomy" id="906888"/>
    <lineage>
        <taxon>Bacteria</taxon>
        <taxon>Pseudomonadati</taxon>
        <taxon>Bacteroidota</taxon>
        <taxon>Flavobacteriia</taxon>
        <taxon>Flavobacteriales</taxon>
        <taxon>Flavobacteriaceae</taxon>
        <taxon>Nonlabens</taxon>
    </lineage>
</organism>
<feature type="transmembrane region" description="Helical" evidence="1">
    <location>
        <begin position="38"/>
        <end position="56"/>
    </location>
</feature>
<keyword evidence="1" id="KW-0812">Transmembrane</keyword>
<keyword evidence="1" id="KW-1133">Transmembrane helix</keyword>
<name>A0A090WC82_NONUL</name>
<feature type="transmembrane region" description="Helical" evidence="1">
    <location>
        <begin position="7"/>
        <end position="26"/>
    </location>
</feature>
<sequence length="62" mass="7827">MRNVLDLCVISTIFLCFIFFPLKISFSKMFFSENRHFRLYSIYNIFCRFINLRPMWRRDKYK</sequence>
<accession>A0A090WC82</accession>
<keyword evidence="1" id="KW-0472">Membrane</keyword>
<comment type="caution">
    <text evidence="2">The sequence shown here is derived from an EMBL/GenBank/DDBJ whole genome shotgun (WGS) entry which is preliminary data.</text>
</comment>
<dbReference type="EMBL" id="BBNT01000002">
    <property type="protein sequence ID" value="GAL74561.1"/>
    <property type="molecule type" value="Genomic_DNA"/>
</dbReference>
<proteinExistence type="predicted"/>
<evidence type="ECO:0000313" key="3">
    <source>
        <dbReference type="Proteomes" id="UP000029647"/>
    </source>
</evidence>
<dbReference type="AlphaFoldDB" id="A0A090WC82"/>
<reference evidence="2 3" key="1">
    <citation type="journal article" date="2014" name="Genome Announc.">
        <title>Draft Genome Sequences of Marine Flavobacterium Nonlabens Strains NR17, NR24, NR27, NR32, NR33, and Ara13.</title>
        <authorList>
            <person name="Nakanishi M."/>
            <person name="Meirelles P."/>
            <person name="Suzuki R."/>
            <person name="Takatani N."/>
            <person name="Mino S."/>
            <person name="Suda W."/>
            <person name="Oshima K."/>
            <person name="Hattori M."/>
            <person name="Ohkuma M."/>
            <person name="Hosokawa M."/>
            <person name="Miyashita K."/>
            <person name="Thompson F.L."/>
            <person name="Niwa A."/>
            <person name="Sawabe T."/>
            <person name="Sawabe T."/>
        </authorList>
    </citation>
    <scope>NUCLEOTIDE SEQUENCE [LARGE SCALE GENOMIC DNA]</scope>
    <source>
        <strain evidence="3">JCM19275</strain>
    </source>
</reference>